<reference evidence="5" key="1">
    <citation type="submission" date="2023-03" db="EMBL/GenBank/DDBJ databases">
        <authorList>
            <person name="Steffen K."/>
            <person name="Cardenas P."/>
        </authorList>
    </citation>
    <scope>NUCLEOTIDE SEQUENCE</scope>
</reference>
<evidence type="ECO:0000313" key="5">
    <source>
        <dbReference type="EMBL" id="CAI8056393.1"/>
    </source>
</evidence>
<keyword evidence="2" id="KW-0472">Membrane</keyword>
<dbReference type="InterPro" id="IPR004147">
    <property type="entry name" value="ABC1_dom"/>
</dbReference>
<evidence type="ECO:0000256" key="3">
    <source>
        <dbReference type="SAM" id="SignalP"/>
    </source>
</evidence>
<comment type="caution">
    <text evidence="5">The sequence shown here is derived from an EMBL/GenBank/DDBJ whole genome shotgun (WGS) entry which is preliminary data.</text>
</comment>
<dbReference type="PANTHER" id="PTHR10566:SF113">
    <property type="entry name" value="PROTEIN ACTIVITY OF BC1 COMPLEX KINASE 7, CHLOROPLASTIC"/>
    <property type="match status" value="1"/>
</dbReference>
<feature type="domain" description="ABC1 atypical kinase-like" evidence="4">
    <location>
        <begin position="92"/>
        <end position="296"/>
    </location>
</feature>
<keyword evidence="2" id="KW-1133">Transmembrane helix</keyword>
<evidence type="ECO:0000313" key="6">
    <source>
        <dbReference type="Proteomes" id="UP001174909"/>
    </source>
</evidence>
<dbReference type="PANTHER" id="PTHR10566">
    <property type="entry name" value="CHAPERONE-ACTIVITY OF BC1 COMPLEX CABC1 -RELATED"/>
    <property type="match status" value="1"/>
</dbReference>
<keyword evidence="6" id="KW-1185">Reference proteome</keyword>
<feature type="transmembrane region" description="Helical" evidence="2">
    <location>
        <begin position="451"/>
        <end position="471"/>
    </location>
</feature>
<dbReference type="GO" id="GO:0006744">
    <property type="term" value="P:ubiquinone biosynthetic process"/>
    <property type="evidence" value="ECO:0007669"/>
    <property type="project" value="InterPro"/>
</dbReference>
<dbReference type="InterPro" id="IPR045308">
    <property type="entry name" value="UbiB_bact"/>
</dbReference>
<dbReference type="Proteomes" id="UP001174909">
    <property type="component" value="Unassembled WGS sequence"/>
</dbReference>
<gene>
    <name evidence="5" type="ORF">GBAR_LOCUS30728</name>
</gene>
<keyword evidence="5" id="KW-0418">Kinase</keyword>
<name>A0AA35XF20_GEOBA</name>
<accession>A0AA35XF20</accession>
<keyword evidence="2" id="KW-0812">Transmembrane</keyword>
<dbReference type="GO" id="GO:0016301">
    <property type="term" value="F:kinase activity"/>
    <property type="evidence" value="ECO:0007669"/>
    <property type="project" value="UniProtKB-KW"/>
</dbReference>
<dbReference type="CDD" id="cd13972">
    <property type="entry name" value="UbiB"/>
    <property type="match status" value="1"/>
</dbReference>
<evidence type="ECO:0000256" key="2">
    <source>
        <dbReference type="SAM" id="Phobius"/>
    </source>
</evidence>
<proteinExistence type="inferred from homology"/>
<keyword evidence="5" id="KW-0808">Transferase</keyword>
<dbReference type="Pfam" id="PF03109">
    <property type="entry name" value="ABC1"/>
    <property type="match status" value="1"/>
</dbReference>
<dbReference type="InterPro" id="IPR011009">
    <property type="entry name" value="Kinase-like_dom_sf"/>
</dbReference>
<dbReference type="InterPro" id="IPR050154">
    <property type="entry name" value="UbiB_kinase"/>
</dbReference>
<dbReference type="EMBL" id="CASHTH010004350">
    <property type="protein sequence ID" value="CAI8056393.1"/>
    <property type="molecule type" value="Genomic_DNA"/>
</dbReference>
<dbReference type="SUPFAM" id="SSF56112">
    <property type="entry name" value="Protein kinase-like (PK-like)"/>
    <property type="match status" value="1"/>
</dbReference>
<evidence type="ECO:0000256" key="1">
    <source>
        <dbReference type="ARBA" id="ARBA00009670"/>
    </source>
</evidence>
<keyword evidence="3" id="KW-0732">Signal</keyword>
<feature type="signal peptide" evidence="3">
    <location>
        <begin position="1"/>
        <end position="23"/>
    </location>
</feature>
<feature type="chain" id="PRO_5041380123" evidence="3">
    <location>
        <begin position="24"/>
        <end position="472"/>
    </location>
</feature>
<dbReference type="AlphaFoldDB" id="A0AA35XF20"/>
<comment type="similarity">
    <text evidence="1">Belongs to the protein kinase superfamily. ADCK protein kinase family.</text>
</comment>
<protein>
    <submittedName>
        <fullName evidence="5">Probable protein kinase UbiB</fullName>
    </submittedName>
</protein>
<evidence type="ECO:0000259" key="4">
    <source>
        <dbReference type="Pfam" id="PF03109"/>
    </source>
</evidence>
<organism evidence="5 6">
    <name type="scientific">Geodia barretti</name>
    <name type="common">Barrett's horny sponge</name>
    <dbReference type="NCBI Taxonomy" id="519541"/>
    <lineage>
        <taxon>Eukaryota</taxon>
        <taxon>Metazoa</taxon>
        <taxon>Porifera</taxon>
        <taxon>Demospongiae</taxon>
        <taxon>Heteroscleromorpha</taxon>
        <taxon>Tetractinellida</taxon>
        <taxon>Astrophorina</taxon>
        <taxon>Geodiidae</taxon>
        <taxon>Geodia</taxon>
    </lineage>
</organism>
<sequence length="472" mass="51988">MRRALRNIGRLLRIAWTLGRWDALFLLIDHGLVPPVTFLAGMAPKKRGLGTPGQRLAGALQVLGPSFIKFGQALSTRPDLVGEETAVALSALQDRLPPFDAKAARAIVESEFGVPLDSLFRAFTDEPVAAASIAQVHFAVTATGEPVAVKILRPGVERAFERDLELFYWLAELAERALPSWRRLRPVEVIRTFAQSVMIEMDLRFEAAAASELRQNFAEDTGFLVPAVDWRRTSRRVLTLERVEGIPIDERDALIAAGHDPHEVLGKAAGAFFNQAFRDGFFHADLHPGNLLTRRYLAEMLLGFLIGDYERVAEVHFEAGYVPRRTSKAAFVQALRSIGEPILGRPLNEISIAQLLGQLFQITEAFEMETQPQLLLLQKTMLMAEGLTRRLTPGPEHARMREAAAELLEAAGRLPRLAARAERVLDGLEAGVSLSPDTLEAMSGRRRRGSALPLLLTLVAGLLAALLAVQFL</sequence>